<gene>
    <name evidence="1" type="ORF">IAB44_00005</name>
</gene>
<sequence length="110" mass="12400">MALSAPKEVGGRRYTGFNLLSEETIKTLKVISSGEFLLNGFNNRCIRQRLYEDSSSPKVIGKTTRLLAKLKAHGIIKKVPRKNRYYLTSRGREVTNTLLLFLGKELLNAS</sequence>
<protein>
    <submittedName>
        <fullName evidence="1">Uncharacterized protein</fullName>
    </submittedName>
</protein>
<organism evidence="1 2">
    <name type="scientific">Candidatus Limivivens intestinipullorum</name>
    <dbReference type="NCBI Taxonomy" id="2840858"/>
    <lineage>
        <taxon>Bacteria</taxon>
        <taxon>Bacillati</taxon>
        <taxon>Bacillota</taxon>
        <taxon>Clostridia</taxon>
        <taxon>Lachnospirales</taxon>
        <taxon>Lachnospiraceae</taxon>
        <taxon>Lachnospiraceae incertae sedis</taxon>
        <taxon>Candidatus Limivivens</taxon>
    </lineage>
</organism>
<proteinExistence type="predicted"/>
<dbReference type="EMBL" id="DVIQ01000001">
    <property type="protein sequence ID" value="HIS29927.1"/>
    <property type="molecule type" value="Genomic_DNA"/>
</dbReference>
<comment type="caution">
    <text evidence="1">The sequence shown here is derived from an EMBL/GenBank/DDBJ whole genome shotgun (WGS) entry which is preliminary data.</text>
</comment>
<dbReference type="Proteomes" id="UP000823935">
    <property type="component" value="Unassembled WGS sequence"/>
</dbReference>
<reference evidence="1" key="1">
    <citation type="submission" date="2020-10" db="EMBL/GenBank/DDBJ databases">
        <authorList>
            <person name="Gilroy R."/>
        </authorList>
    </citation>
    <scope>NUCLEOTIDE SEQUENCE</scope>
    <source>
        <strain evidence="1">CHK190-19873</strain>
    </source>
</reference>
<evidence type="ECO:0000313" key="2">
    <source>
        <dbReference type="Proteomes" id="UP000823935"/>
    </source>
</evidence>
<accession>A0A9D1JIH0</accession>
<name>A0A9D1JIH0_9FIRM</name>
<dbReference type="AlphaFoldDB" id="A0A9D1JIH0"/>
<evidence type="ECO:0000313" key="1">
    <source>
        <dbReference type="EMBL" id="HIS29927.1"/>
    </source>
</evidence>
<reference evidence="1" key="2">
    <citation type="journal article" date="2021" name="PeerJ">
        <title>Extensive microbial diversity within the chicken gut microbiome revealed by metagenomics and culture.</title>
        <authorList>
            <person name="Gilroy R."/>
            <person name="Ravi A."/>
            <person name="Getino M."/>
            <person name="Pursley I."/>
            <person name="Horton D.L."/>
            <person name="Alikhan N.F."/>
            <person name="Baker D."/>
            <person name="Gharbi K."/>
            <person name="Hall N."/>
            <person name="Watson M."/>
            <person name="Adriaenssens E.M."/>
            <person name="Foster-Nyarko E."/>
            <person name="Jarju S."/>
            <person name="Secka A."/>
            <person name="Antonio M."/>
            <person name="Oren A."/>
            <person name="Chaudhuri R.R."/>
            <person name="La Ragione R."/>
            <person name="Hildebrand F."/>
            <person name="Pallen M.J."/>
        </authorList>
    </citation>
    <scope>NUCLEOTIDE SEQUENCE</scope>
    <source>
        <strain evidence="1">CHK190-19873</strain>
    </source>
</reference>